<evidence type="ECO:0000256" key="5">
    <source>
        <dbReference type="ARBA" id="ARBA00023180"/>
    </source>
</evidence>
<organism evidence="9">
    <name type="scientific">Brugia pahangi</name>
    <name type="common">Filarial nematode worm</name>
    <dbReference type="NCBI Taxonomy" id="6280"/>
    <lineage>
        <taxon>Eukaryota</taxon>
        <taxon>Metazoa</taxon>
        <taxon>Ecdysozoa</taxon>
        <taxon>Nematoda</taxon>
        <taxon>Chromadorea</taxon>
        <taxon>Rhabditida</taxon>
        <taxon>Spirurina</taxon>
        <taxon>Spiruromorpha</taxon>
        <taxon>Filarioidea</taxon>
        <taxon>Onchocercidae</taxon>
        <taxon>Brugia</taxon>
    </lineage>
</organism>
<keyword evidence="1" id="KW-0147">Chitin-binding</keyword>
<sequence length="111" mass="12675">MELVQIRESTSIEDKEVNDLIYQERENYFVSQGSREINENFVHFIGIFGLKSIPGQECPERDGLFPHPTDCHLFIQCANNIAHVKQCPATTFFNDAIKVCDHMTNAPDTCI</sequence>
<keyword evidence="8" id="KW-1185">Reference proteome</keyword>
<gene>
    <name evidence="7" type="ORF">BPAG_LOCUS1427</name>
</gene>
<feature type="domain" description="Chitin-binding type-2" evidence="6">
    <location>
        <begin position="55"/>
        <end position="111"/>
    </location>
</feature>
<dbReference type="SMART" id="SM00494">
    <property type="entry name" value="ChtBD2"/>
    <property type="match status" value="1"/>
</dbReference>
<evidence type="ECO:0000259" key="6">
    <source>
        <dbReference type="PROSITE" id="PS50940"/>
    </source>
</evidence>
<dbReference type="GO" id="GO:0008061">
    <property type="term" value="F:chitin binding"/>
    <property type="evidence" value="ECO:0007669"/>
    <property type="project" value="UniProtKB-KW"/>
</dbReference>
<evidence type="ECO:0000256" key="2">
    <source>
        <dbReference type="ARBA" id="ARBA00022729"/>
    </source>
</evidence>
<protein>
    <submittedName>
        <fullName evidence="9">Chitin-binding type-2 domain-containing protein</fullName>
    </submittedName>
</protein>
<dbReference type="STRING" id="6280.A0A0N4T028"/>
<dbReference type="Proteomes" id="UP000278627">
    <property type="component" value="Unassembled WGS sequence"/>
</dbReference>
<dbReference type="Pfam" id="PF01607">
    <property type="entry name" value="CBM_14"/>
    <property type="match status" value="1"/>
</dbReference>
<name>A0A0N4T028_BRUPA</name>
<proteinExistence type="predicted"/>
<reference evidence="9" key="1">
    <citation type="submission" date="2017-02" db="UniProtKB">
        <authorList>
            <consortium name="WormBaseParasite"/>
        </authorList>
    </citation>
    <scope>IDENTIFICATION</scope>
</reference>
<dbReference type="EMBL" id="UZAD01000109">
    <property type="protein sequence ID" value="VDN82613.1"/>
    <property type="molecule type" value="Genomic_DNA"/>
</dbReference>
<keyword evidence="4" id="KW-1015">Disulfide bond</keyword>
<dbReference type="InterPro" id="IPR051940">
    <property type="entry name" value="Chitin_bind-dev_reg"/>
</dbReference>
<dbReference type="SUPFAM" id="SSF57625">
    <property type="entry name" value="Invertebrate chitin-binding proteins"/>
    <property type="match status" value="1"/>
</dbReference>
<dbReference type="GO" id="GO:0005576">
    <property type="term" value="C:extracellular region"/>
    <property type="evidence" value="ECO:0007669"/>
    <property type="project" value="InterPro"/>
</dbReference>
<evidence type="ECO:0000313" key="7">
    <source>
        <dbReference type="EMBL" id="VDN82613.1"/>
    </source>
</evidence>
<evidence type="ECO:0000313" key="9">
    <source>
        <dbReference type="WBParaSite" id="BPAG_0000142601-mRNA-1"/>
    </source>
</evidence>
<reference evidence="7 8" key="2">
    <citation type="submission" date="2018-11" db="EMBL/GenBank/DDBJ databases">
        <authorList>
            <consortium name="Pathogen Informatics"/>
        </authorList>
    </citation>
    <scope>NUCLEOTIDE SEQUENCE [LARGE SCALE GENOMIC DNA]</scope>
</reference>
<keyword evidence="2" id="KW-0732">Signal</keyword>
<dbReference type="InterPro" id="IPR002557">
    <property type="entry name" value="Chitin-bd_dom"/>
</dbReference>
<accession>A0A0N4T028</accession>
<evidence type="ECO:0000256" key="4">
    <source>
        <dbReference type="ARBA" id="ARBA00023157"/>
    </source>
</evidence>
<keyword evidence="5" id="KW-0325">Glycoprotein</keyword>
<dbReference type="AlphaFoldDB" id="A0A0N4T028"/>
<evidence type="ECO:0000313" key="8">
    <source>
        <dbReference type="Proteomes" id="UP000278627"/>
    </source>
</evidence>
<dbReference type="PANTHER" id="PTHR23301:SF0">
    <property type="entry name" value="CHITIN-BINDING TYPE-2 DOMAIN-CONTAINING PROTEIN-RELATED"/>
    <property type="match status" value="1"/>
</dbReference>
<dbReference type="PROSITE" id="PS50940">
    <property type="entry name" value="CHIT_BIND_II"/>
    <property type="match status" value="1"/>
</dbReference>
<evidence type="ECO:0000256" key="1">
    <source>
        <dbReference type="ARBA" id="ARBA00022669"/>
    </source>
</evidence>
<dbReference type="InterPro" id="IPR036508">
    <property type="entry name" value="Chitin-bd_dom_sf"/>
</dbReference>
<keyword evidence="3" id="KW-0677">Repeat</keyword>
<dbReference type="PANTHER" id="PTHR23301">
    <property type="entry name" value="CHITIN BINDING PERITROPHIN-A"/>
    <property type="match status" value="1"/>
</dbReference>
<dbReference type="WBParaSite" id="BPAG_0000142601-mRNA-1">
    <property type="protein sequence ID" value="BPAG_0000142601-mRNA-1"/>
    <property type="gene ID" value="BPAG_0000142601"/>
</dbReference>
<dbReference type="Gene3D" id="2.170.140.10">
    <property type="entry name" value="Chitin binding domain"/>
    <property type="match status" value="1"/>
</dbReference>
<evidence type="ECO:0000256" key="3">
    <source>
        <dbReference type="ARBA" id="ARBA00022737"/>
    </source>
</evidence>